<organism evidence="1 2">
    <name type="scientific">Fragilariopsis cylindrus CCMP1102</name>
    <dbReference type="NCBI Taxonomy" id="635003"/>
    <lineage>
        <taxon>Eukaryota</taxon>
        <taxon>Sar</taxon>
        <taxon>Stramenopiles</taxon>
        <taxon>Ochrophyta</taxon>
        <taxon>Bacillariophyta</taxon>
        <taxon>Bacillariophyceae</taxon>
        <taxon>Bacillariophycidae</taxon>
        <taxon>Bacillariales</taxon>
        <taxon>Bacillariaceae</taxon>
        <taxon>Fragilariopsis</taxon>
    </lineage>
</organism>
<feature type="non-terminal residue" evidence="1">
    <location>
        <position position="152"/>
    </location>
</feature>
<gene>
    <name evidence="1" type="ORF">FRACYDRAFT_163875</name>
</gene>
<evidence type="ECO:0000313" key="2">
    <source>
        <dbReference type="Proteomes" id="UP000095751"/>
    </source>
</evidence>
<keyword evidence="1" id="KW-0223">Dioxygenase</keyword>
<keyword evidence="1" id="KW-0560">Oxidoreductase</keyword>
<feature type="non-terminal residue" evidence="1">
    <location>
        <position position="1"/>
    </location>
</feature>
<dbReference type="InterPro" id="IPR029068">
    <property type="entry name" value="Glyas_Bleomycin-R_OHBP_Dase"/>
</dbReference>
<evidence type="ECO:0000313" key="1">
    <source>
        <dbReference type="EMBL" id="OEU22156.1"/>
    </source>
</evidence>
<protein>
    <submittedName>
        <fullName evidence="1">Glyoxalase/bleomycin resistance protein/dioxygenase</fullName>
    </submittedName>
</protein>
<dbReference type="InParanoid" id="A0A1E7FVI3"/>
<dbReference type="AlphaFoldDB" id="A0A1E7FVI3"/>
<sequence length="152" mass="17373">IHHTAMKTRNITLAIEFYSLLGFEPTAKFKAGPAKAAWMMTKTLPKSRIELIEVPSFLLNEPEGLKRRALDLFKFQEYLGMNHLALDDNNNNLLLSVWMESLNEKSLKLSQKSLRIALEAEQFMVGNIVYERAFIYDADGSLIELLRKATVL</sequence>
<dbReference type="OrthoDB" id="43420at2759"/>
<dbReference type="SUPFAM" id="SSF54593">
    <property type="entry name" value="Glyoxalase/Bleomycin resistance protein/Dihydroxybiphenyl dioxygenase"/>
    <property type="match status" value="1"/>
</dbReference>
<dbReference type="GO" id="GO:0051213">
    <property type="term" value="F:dioxygenase activity"/>
    <property type="evidence" value="ECO:0007669"/>
    <property type="project" value="UniProtKB-KW"/>
</dbReference>
<accession>A0A1E7FVI3</accession>
<dbReference type="KEGG" id="fcy:FRACYDRAFT_163875"/>
<dbReference type="Gene3D" id="3.10.180.10">
    <property type="entry name" value="2,3-Dihydroxybiphenyl 1,2-Dioxygenase, domain 1"/>
    <property type="match status" value="1"/>
</dbReference>
<keyword evidence="2" id="KW-1185">Reference proteome</keyword>
<dbReference type="EMBL" id="KV784353">
    <property type="protein sequence ID" value="OEU22156.1"/>
    <property type="molecule type" value="Genomic_DNA"/>
</dbReference>
<dbReference type="Proteomes" id="UP000095751">
    <property type="component" value="Unassembled WGS sequence"/>
</dbReference>
<reference evidence="1 2" key="1">
    <citation type="submission" date="2016-09" db="EMBL/GenBank/DDBJ databases">
        <title>Extensive genetic diversity and differential bi-allelic expression allows diatom success in the polar Southern Ocean.</title>
        <authorList>
            <consortium name="DOE Joint Genome Institute"/>
            <person name="Mock T."/>
            <person name="Otillar R.P."/>
            <person name="Strauss J."/>
            <person name="Dupont C."/>
            <person name="Frickenhaus S."/>
            <person name="Maumus F."/>
            <person name="Mcmullan M."/>
            <person name="Sanges R."/>
            <person name="Schmutz J."/>
            <person name="Toseland A."/>
            <person name="Valas R."/>
            <person name="Veluchamy A."/>
            <person name="Ward B.J."/>
            <person name="Allen A."/>
            <person name="Barry K."/>
            <person name="Falciatore A."/>
            <person name="Ferrante M."/>
            <person name="Fortunato A.E."/>
            <person name="Gloeckner G."/>
            <person name="Gruber A."/>
            <person name="Hipkin R."/>
            <person name="Janech M."/>
            <person name="Kroth P."/>
            <person name="Leese F."/>
            <person name="Lindquist E."/>
            <person name="Lyon B.R."/>
            <person name="Martin J."/>
            <person name="Mayer C."/>
            <person name="Parker M."/>
            <person name="Quesneville H."/>
            <person name="Raymond J."/>
            <person name="Uhlig C."/>
            <person name="Valentin K.U."/>
            <person name="Worden A.Z."/>
            <person name="Armbrust E.V."/>
            <person name="Bowler C."/>
            <person name="Green B."/>
            <person name="Moulton V."/>
            <person name="Van Oosterhout C."/>
            <person name="Grigoriev I."/>
        </authorList>
    </citation>
    <scope>NUCLEOTIDE SEQUENCE [LARGE SCALE GENOMIC DNA]</scope>
    <source>
        <strain evidence="1 2">CCMP1102</strain>
    </source>
</reference>
<name>A0A1E7FVI3_9STRA</name>
<proteinExistence type="predicted"/>